<accession>A0A1R3SVK6</accession>
<dbReference type="RefSeq" id="WP_076930362.1">
    <property type="nucleotide sequence ID" value="NZ_DAMBAO010000004.1"/>
</dbReference>
<sequence length="214" mass="24405">MIAVIKGDIIASRKLTDQEKWLSPLKNLLSTWGKTPEQWELVWGDFFQIEIDHPEEALQKAFIIKTLIKKTEPLDEQKKISPIDVRISIGIGEKTYTGVKISESNGSAFIYAGEKFDALRKEKITMGIKSPWSPFDEEINLYLKLAGTFMNKWTISSAELMHAVLQNNTYTQQEIGKLLGIKQSGVSGRWNRANVEEALDVEKMYRKKIKTLLS</sequence>
<organism evidence="1 2">
    <name type="scientific">Proteiniphilum saccharofermentans</name>
    <dbReference type="NCBI Taxonomy" id="1642647"/>
    <lineage>
        <taxon>Bacteria</taxon>
        <taxon>Pseudomonadati</taxon>
        <taxon>Bacteroidota</taxon>
        <taxon>Bacteroidia</taxon>
        <taxon>Bacteroidales</taxon>
        <taxon>Dysgonomonadaceae</taxon>
        <taxon>Proteiniphilum</taxon>
    </lineage>
</organism>
<evidence type="ECO:0008006" key="3">
    <source>
        <dbReference type="Google" id="ProtNLM"/>
    </source>
</evidence>
<proteinExistence type="predicted"/>
<keyword evidence="2" id="KW-1185">Reference proteome</keyword>
<dbReference type="KEGG" id="psac:PSM36_1533"/>
<dbReference type="Proteomes" id="UP000187464">
    <property type="component" value="Chromosome I"/>
</dbReference>
<gene>
    <name evidence="1" type="ORF">PSM36_1533</name>
</gene>
<name>A0A1R3SVK6_9BACT</name>
<dbReference type="AlphaFoldDB" id="A0A1R3SVK6"/>
<reference evidence="1 2" key="1">
    <citation type="submission" date="2016-08" db="EMBL/GenBank/DDBJ databases">
        <authorList>
            <person name="Seilhamer J.J."/>
        </authorList>
    </citation>
    <scope>NUCLEOTIDE SEQUENCE [LARGE SCALE GENOMIC DNA]</scope>
    <source>
        <strain evidence="1">M3/6</strain>
    </source>
</reference>
<evidence type="ECO:0000313" key="1">
    <source>
        <dbReference type="EMBL" id="SCD20353.1"/>
    </source>
</evidence>
<dbReference type="EMBL" id="LT605205">
    <property type="protein sequence ID" value="SCD20353.1"/>
    <property type="molecule type" value="Genomic_DNA"/>
</dbReference>
<protein>
    <recommendedName>
        <fullName evidence="3">SatD family (SatD)</fullName>
    </recommendedName>
</protein>
<dbReference type="STRING" id="1642647.PSM36_1533"/>
<evidence type="ECO:0000313" key="2">
    <source>
        <dbReference type="Proteomes" id="UP000187464"/>
    </source>
</evidence>